<evidence type="ECO:0000313" key="3">
    <source>
        <dbReference type="Proteomes" id="UP000041254"/>
    </source>
</evidence>
<dbReference type="SUPFAM" id="SSF81606">
    <property type="entry name" value="PP2C-like"/>
    <property type="match status" value="1"/>
</dbReference>
<organism evidence="2 3">
    <name type="scientific">Vitrella brassicaformis (strain CCMP3155)</name>
    <dbReference type="NCBI Taxonomy" id="1169540"/>
    <lineage>
        <taxon>Eukaryota</taxon>
        <taxon>Sar</taxon>
        <taxon>Alveolata</taxon>
        <taxon>Colpodellida</taxon>
        <taxon>Vitrellaceae</taxon>
        <taxon>Vitrella</taxon>
    </lineage>
</organism>
<evidence type="ECO:0000256" key="1">
    <source>
        <dbReference type="SAM" id="MobiDB-lite"/>
    </source>
</evidence>
<feature type="region of interest" description="Disordered" evidence="1">
    <location>
        <begin position="1"/>
        <end position="43"/>
    </location>
</feature>
<proteinExistence type="predicted"/>
<dbReference type="Proteomes" id="UP000041254">
    <property type="component" value="Unassembled WGS sequence"/>
</dbReference>
<dbReference type="VEuPathDB" id="CryptoDB:Vbra_15692"/>
<feature type="region of interest" description="Disordered" evidence="1">
    <location>
        <begin position="84"/>
        <end position="105"/>
    </location>
</feature>
<evidence type="ECO:0000313" key="2">
    <source>
        <dbReference type="EMBL" id="CEM14895.1"/>
    </source>
</evidence>
<dbReference type="InParanoid" id="A0A0G4FLK4"/>
<dbReference type="EMBL" id="CDMY01000460">
    <property type="protein sequence ID" value="CEM14895.1"/>
    <property type="molecule type" value="Genomic_DNA"/>
</dbReference>
<dbReference type="AlphaFoldDB" id="A0A0G4FLK4"/>
<dbReference type="InterPro" id="IPR036457">
    <property type="entry name" value="PPM-type-like_dom_sf"/>
</dbReference>
<reference evidence="2 3" key="1">
    <citation type="submission" date="2014-11" db="EMBL/GenBank/DDBJ databases">
        <authorList>
            <person name="Zhu J."/>
            <person name="Qi W."/>
            <person name="Song R."/>
        </authorList>
    </citation>
    <scope>NUCLEOTIDE SEQUENCE [LARGE SCALE GENOMIC DNA]</scope>
</reference>
<name>A0A0G4FLK4_VITBC</name>
<accession>A0A0G4FLK4</accession>
<feature type="compositionally biased region" description="Low complexity" evidence="1">
    <location>
        <begin position="92"/>
        <end position="105"/>
    </location>
</feature>
<dbReference type="Gene3D" id="3.60.40.10">
    <property type="entry name" value="PPM-type phosphatase domain"/>
    <property type="match status" value="1"/>
</dbReference>
<keyword evidence="3" id="KW-1185">Reference proteome</keyword>
<gene>
    <name evidence="2" type="ORF">Vbra_15692</name>
</gene>
<protein>
    <submittedName>
        <fullName evidence="2">Uncharacterized protein</fullName>
    </submittedName>
</protein>
<sequence length="105" mass="10699">MVDPTEPNRPLQLAMLPPATSSDGTPPPTPTADQLKTQQGMSVASVPVQDKDCIVVFTDGLSDNLSPATIAQVLSPFGPTKDANAAALSPEGAGQAQLAPGPGHW</sequence>